<dbReference type="EMBL" id="CP062789">
    <property type="protein sequence ID" value="QOK24204.1"/>
    <property type="molecule type" value="Genomic_DNA"/>
</dbReference>
<evidence type="ECO:0000313" key="1">
    <source>
        <dbReference type="EMBL" id="QOK24204.1"/>
    </source>
</evidence>
<dbReference type="AlphaFoldDB" id="A0A7L9J4B4"/>
<name>A0A7L9J4B4_9MICO</name>
<sequence>MDLDRLLEAAPDTVYPYCLRNLDEYLAAVSDDDATDAAITREDTLVDALTTDVAAEWSPMQQTALLGAAAATAILSDLESAPPATWESLADAHLFHATAANVEAYVDQVGSIDTKLGELLTVAGAITIDTSGSESAHGVEEGAEARTPSRVDTLAVTVLNASAAIPSTEMRVQLAGLLHERVTVSVRPP</sequence>
<gene>
    <name evidence="1" type="ORF">IGS73_07550</name>
</gene>
<dbReference type="Proteomes" id="UP000593998">
    <property type="component" value="Chromosome"/>
</dbReference>
<reference evidence="1 2" key="1">
    <citation type="submission" date="2020-10" db="EMBL/GenBank/DDBJ databases">
        <title>Janibacter indicus TT2 genome sequence.</title>
        <authorList>
            <person name="Lee K."/>
            <person name="Ganzorig M."/>
        </authorList>
    </citation>
    <scope>NUCLEOTIDE SEQUENCE [LARGE SCALE GENOMIC DNA]</scope>
    <source>
        <strain evidence="1 2">TT2</strain>
    </source>
</reference>
<organism evidence="1 2">
    <name type="scientific">Janibacter indicus</name>
    <dbReference type="NCBI Taxonomy" id="857417"/>
    <lineage>
        <taxon>Bacteria</taxon>
        <taxon>Bacillati</taxon>
        <taxon>Actinomycetota</taxon>
        <taxon>Actinomycetes</taxon>
        <taxon>Micrococcales</taxon>
        <taxon>Intrasporangiaceae</taxon>
        <taxon>Janibacter</taxon>
    </lineage>
</organism>
<evidence type="ECO:0000313" key="2">
    <source>
        <dbReference type="Proteomes" id="UP000593998"/>
    </source>
</evidence>
<proteinExistence type="predicted"/>
<accession>A0A7L9J4B4</accession>
<dbReference type="RefSeq" id="WP_192912033.1">
    <property type="nucleotide sequence ID" value="NZ_CP062789.1"/>
</dbReference>
<protein>
    <submittedName>
        <fullName evidence="1">Uncharacterized protein</fullName>
    </submittedName>
</protein>